<evidence type="ECO:0000313" key="2">
    <source>
        <dbReference type="Proteomes" id="UP000326091"/>
    </source>
</evidence>
<dbReference type="Proteomes" id="UP000326091">
    <property type="component" value="Chromosome"/>
</dbReference>
<dbReference type="EMBL" id="CP043529">
    <property type="protein sequence ID" value="QEW36774.1"/>
    <property type="molecule type" value="Genomic_DNA"/>
</dbReference>
<reference evidence="1 2" key="1">
    <citation type="submission" date="2019-09" db="EMBL/GenBank/DDBJ databases">
        <title>Commensal-derived Metabolites Govern Vibrio cholerae Pathogenesis in Host.</title>
        <authorList>
            <person name="Yoon S.S."/>
            <person name="Yoon M.Y."/>
        </authorList>
    </citation>
    <scope>NUCLEOTIDE SEQUENCE [LARGE SCALE GENOMIC DNA]</scope>
    <source>
        <strain evidence="1 2">VIC01</strain>
    </source>
</reference>
<dbReference type="AlphaFoldDB" id="A0A5P3AUK6"/>
<protein>
    <submittedName>
        <fullName evidence="1">Uncharacterized protein</fullName>
    </submittedName>
</protein>
<organism evidence="1 2">
    <name type="scientific">Phocaeicola vulgatus</name>
    <name type="common">Bacteroides vulgatus</name>
    <dbReference type="NCBI Taxonomy" id="821"/>
    <lineage>
        <taxon>Bacteria</taxon>
        <taxon>Pseudomonadati</taxon>
        <taxon>Bacteroidota</taxon>
        <taxon>Bacteroidia</taxon>
        <taxon>Bacteroidales</taxon>
        <taxon>Bacteroidaceae</taxon>
        <taxon>Phocaeicola</taxon>
    </lineage>
</organism>
<evidence type="ECO:0000313" key="1">
    <source>
        <dbReference type="EMBL" id="QEW36774.1"/>
    </source>
</evidence>
<proteinExistence type="predicted"/>
<gene>
    <name evidence="1" type="ORF">VIC01_02335</name>
</gene>
<sequence>MVYIFYFHRKILKDKDLTFTCRNEKGRTDFSILP</sequence>
<accession>A0A5P3AUK6</accession>
<name>A0A5P3AUK6_PHOVU</name>